<dbReference type="WBParaSite" id="ASIM_0000889301-mRNA-1">
    <property type="protein sequence ID" value="ASIM_0000889301-mRNA-1"/>
    <property type="gene ID" value="ASIM_0000889301"/>
</dbReference>
<reference evidence="1" key="1">
    <citation type="submission" date="2017-02" db="UniProtKB">
        <authorList>
            <consortium name="WormBaseParasite"/>
        </authorList>
    </citation>
    <scope>IDENTIFICATION</scope>
</reference>
<proteinExistence type="predicted"/>
<evidence type="ECO:0000313" key="1">
    <source>
        <dbReference type="WBParaSite" id="ASIM_0000889301-mRNA-1"/>
    </source>
</evidence>
<name>A0A0M3JMK6_ANISI</name>
<accession>A0A0M3JMK6</accession>
<dbReference type="AlphaFoldDB" id="A0A0M3JMK6"/>
<protein>
    <submittedName>
        <fullName evidence="1">DUF4760 domain-containing protein</fullName>
    </submittedName>
</protein>
<sequence length="53" mass="6269">LQPIDNYTTTTRFITYLNAINLVVATAFRQKEIRDEVKYRMKWLLKCGTSESQ</sequence>
<organism evidence="1">
    <name type="scientific">Anisakis simplex</name>
    <name type="common">Herring worm</name>
    <dbReference type="NCBI Taxonomy" id="6269"/>
    <lineage>
        <taxon>Eukaryota</taxon>
        <taxon>Metazoa</taxon>
        <taxon>Ecdysozoa</taxon>
        <taxon>Nematoda</taxon>
        <taxon>Chromadorea</taxon>
        <taxon>Rhabditida</taxon>
        <taxon>Spirurina</taxon>
        <taxon>Ascaridomorpha</taxon>
        <taxon>Ascaridoidea</taxon>
        <taxon>Anisakidae</taxon>
        <taxon>Anisakis</taxon>
        <taxon>Anisakis simplex complex</taxon>
    </lineage>
</organism>